<feature type="chain" id="PRO_5045685631" description="Lipoprotein" evidence="2">
    <location>
        <begin position="26"/>
        <end position="361"/>
    </location>
</feature>
<dbReference type="RefSeq" id="WP_311363431.1">
    <property type="nucleotide sequence ID" value="NZ_JAVRIC010000002.1"/>
</dbReference>
<feature type="coiled-coil region" evidence="1">
    <location>
        <begin position="309"/>
        <end position="343"/>
    </location>
</feature>
<keyword evidence="4" id="KW-1185">Reference proteome</keyword>
<feature type="signal peptide" evidence="2">
    <location>
        <begin position="1"/>
        <end position="25"/>
    </location>
</feature>
<dbReference type="Proteomes" id="UP001254608">
    <property type="component" value="Unassembled WGS sequence"/>
</dbReference>
<comment type="caution">
    <text evidence="3">The sequence shown here is derived from an EMBL/GenBank/DDBJ whole genome shotgun (WGS) entry which is preliminary data.</text>
</comment>
<keyword evidence="2" id="KW-0732">Signal</keyword>
<name>A0ABU2WFF9_9GAMM</name>
<sequence length="361" mass="40449">MKMKLCRPYRAKIAAIILASSMVAACSSKIDATNAETMYESLSEMMKGMTEKEKRSVGQDLALLYEHRESGMSELYLDDLYVQEYYQLFVPGQMGRSSQLEVYRELLLGDSDIVNGKSAKVLRQEADEIRRQWFKARLASARERKTTVLAALPELQGQLAEYRRKLAGIEAEEAALAEKKEQLNPKLNLIQVGADRSGYFGSKIATAAVELSNSLDMPIDAVRAEISLLEKGRDKPKIFGAELKMDNGSLPSGETGRTKQISMRLPRNASQEMGDYSGSVTVKWLRFSGESERFEFNPAGMAATDLWRLKQGAKQCEALVADIQEYEQEVGAYLGRIEALSERPEEIERMPTITSVRKLEC</sequence>
<evidence type="ECO:0000313" key="3">
    <source>
        <dbReference type="EMBL" id="MDT0496036.1"/>
    </source>
</evidence>
<dbReference type="PROSITE" id="PS51257">
    <property type="entry name" value="PROKAR_LIPOPROTEIN"/>
    <property type="match status" value="1"/>
</dbReference>
<evidence type="ECO:0000313" key="4">
    <source>
        <dbReference type="Proteomes" id="UP001254608"/>
    </source>
</evidence>
<organism evidence="3 4">
    <name type="scientific">Banduia mediterranea</name>
    <dbReference type="NCBI Taxonomy" id="3075609"/>
    <lineage>
        <taxon>Bacteria</taxon>
        <taxon>Pseudomonadati</taxon>
        <taxon>Pseudomonadota</taxon>
        <taxon>Gammaproteobacteria</taxon>
        <taxon>Nevskiales</taxon>
        <taxon>Algiphilaceae</taxon>
        <taxon>Banduia</taxon>
    </lineage>
</organism>
<evidence type="ECO:0000256" key="2">
    <source>
        <dbReference type="SAM" id="SignalP"/>
    </source>
</evidence>
<reference evidence="3 4" key="1">
    <citation type="submission" date="2023-09" db="EMBL/GenBank/DDBJ databases">
        <authorList>
            <person name="Rey-Velasco X."/>
        </authorList>
    </citation>
    <scope>NUCLEOTIDE SEQUENCE [LARGE SCALE GENOMIC DNA]</scope>
    <source>
        <strain evidence="3 4">W345</strain>
    </source>
</reference>
<keyword evidence="1" id="KW-0175">Coiled coil</keyword>
<protein>
    <recommendedName>
        <fullName evidence="5">Lipoprotein</fullName>
    </recommendedName>
</protein>
<evidence type="ECO:0008006" key="5">
    <source>
        <dbReference type="Google" id="ProtNLM"/>
    </source>
</evidence>
<feature type="coiled-coil region" evidence="1">
    <location>
        <begin position="152"/>
        <end position="179"/>
    </location>
</feature>
<dbReference type="EMBL" id="JAVRIC010000002">
    <property type="protein sequence ID" value="MDT0496036.1"/>
    <property type="molecule type" value="Genomic_DNA"/>
</dbReference>
<proteinExistence type="predicted"/>
<gene>
    <name evidence="3" type="ORF">RM530_01470</name>
</gene>
<accession>A0ABU2WFF9</accession>
<evidence type="ECO:0000256" key="1">
    <source>
        <dbReference type="SAM" id="Coils"/>
    </source>
</evidence>